<dbReference type="Gene3D" id="3.40.50.300">
    <property type="entry name" value="P-loop containing nucleotide triphosphate hydrolases"/>
    <property type="match status" value="2"/>
</dbReference>
<dbReference type="PROSITE" id="PS50893">
    <property type="entry name" value="ABC_TRANSPORTER_2"/>
    <property type="match status" value="2"/>
</dbReference>
<proteinExistence type="predicted"/>
<evidence type="ECO:0000259" key="4">
    <source>
        <dbReference type="PROSITE" id="PS50893"/>
    </source>
</evidence>
<dbReference type="InterPro" id="IPR003593">
    <property type="entry name" value="AAA+_ATPase"/>
</dbReference>
<dbReference type="PANTHER" id="PTHR19211:SF123">
    <property type="entry name" value="ABC TRANSPORTER"/>
    <property type="match status" value="1"/>
</dbReference>
<evidence type="ECO:0000256" key="2">
    <source>
        <dbReference type="ARBA" id="ARBA00022741"/>
    </source>
</evidence>
<dbReference type="InterPro" id="IPR050611">
    <property type="entry name" value="ABCF"/>
</dbReference>
<evidence type="ECO:0000256" key="3">
    <source>
        <dbReference type="ARBA" id="ARBA00022840"/>
    </source>
</evidence>
<organism evidence="5 6">
    <name type="scientific">Pseudoroseicyclus aestuarii</name>
    <dbReference type="NCBI Taxonomy" id="1795041"/>
    <lineage>
        <taxon>Bacteria</taxon>
        <taxon>Pseudomonadati</taxon>
        <taxon>Pseudomonadota</taxon>
        <taxon>Alphaproteobacteria</taxon>
        <taxon>Rhodobacterales</taxon>
        <taxon>Paracoccaceae</taxon>
        <taxon>Pseudoroseicyclus</taxon>
    </lineage>
</organism>
<evidence type="ECO:0000313" key="6">
    <source>
        <dbReference type="Proteomes" id="UP000248311"/>
    </source>
</evidence>
<feature type="domain" description="ABC transporter" evidence="4">
    <location>
        <begin position="1"/>
        <end position="198"/>
    </location>
</feature>
<dbReference type="Pfam" id="PF00005">
    <property type="entry name" value="ABC_tran"/>
    <property type="match status" value="2"/>
</dbReference>
<reference evidence="5 6" key="1">
    <citation type="submission" date="2018-06" db="EMBL/GenBank/DDBJ databases">
        <title>Genomic Encyclopedia of Type Strains, Phase III (KMG-III): the genomes of soil and plant-associated and newly described type strains.</title>
        <authorList>
            <person name="Whitman W."/>
        </authorList>
    </citation>
    <scope>NUCLEOTIDE SEQUENCE [LARGE SCALE GENOMIC DNA]</scope>
    <source>
        <strain evidence="5 6">CECT 9025</strain>
    </source>
</reference>
<dbReference type="EMBL" id="QJTE01000002">
    <property type="protein sequence ID" value="PYE84545.1"/>
    <property type="molecule type" value="Genomic_DNA"/>
</dbReference>
<dbReference type="SMART" id="SM00382">
    <property type="entry name" value="AAA"/>
    <property type="match status" value="2"/>
</dbReference>
<accession>A0A318ST79</accession>
<comment type="caution">
    <text evidence="5">The sequence shown here is derived from an EMBL/GenBank/DDBJ whole genome shotgun (WGS) entry which is preliminary data.</text>
</comment>
<protein>
    <submittedName>
        <fullName evidence="5">ATPase subunit of ABC transporter with duplicated ATPase domains</fullName>
    </submittedName>
</protein>
<name>A0A318ST79_9RHOB</name>
<sequence>MSRGERLGLVAANGRGKTSLLRIIAGEEEPTQGSVTTARSARIARVPQDVPEPLLPLTAQEAVLQALHPELQEMESWRAEIAVDDIGLPEEARQHPLSALSGGWQRMVLLARAGVVEPDLILLDEPTNHLDLSRIAALEAWLAALPRGTGVIAASHDRAFLDSVTSRTLFLRPEGSRSYPLPYTAARAALDEADAAEGRRFDNDMRRAAQLRRQAAKLKNIGINSGSDLLVTKTKQLTERAERMEEAARPAHREAGAGAIRLDHGAAHAKALVTLDEAEVTAPDGRLLYRTPKLWLERGDRVVLLGPNGAGKSRLMAMIEAALAGPVPGVQVAASARPGIARQDLAQIAHATAWEAVKAADMPDARARAALAGAGLPPDLQTAPLSRLSGGQRARLAMLLLRLARPTLYLLDEPTNHLDIEGQEALEGELSAEGAAALIVSHDRAFVEAVATRTWSIEGKRLVERDDPAPVLDALSRG</sequence>
<keyword evidence="2" id="KW-0547">Nucleotide-binding</keyword>
<dbReference type="InterPro" id="IPR027417">
    <property type="entry name" value="P-loop_NTPase"/>
</dbReference>
<dbReference type="AlphaFoldDB" id="A0A318ST79"/>
<dbReference type="SUPFAM" id="SSF52540">
    <property type="entry name" value="P-loop containing nucleoside triphosphate hydrolases"/>
    <property type="match status" value="2"/>
</dbReference>
<dbReference type="GO" id="GO:0005524">
    <property type="term" value="F:ATP binding"/>
    <property type="evidence" value="ECO:0007669"/>
    <property type="project" value="UniProtKB-KW"/>
</dbReference>
<gene>
    <name evidence="5" type="ORF">DFP88_102346</name>
</gene>
<dbReference type="GO" id="GO:0016887">
    <property type="term" value="F:ATP hydrolysis activity"/>
    <property type="evidence" value="ECO:0007669"/>
    <property type="project" value="InterPro"/>
</dbReference>
<dbReference type="Proteomes" id="UP000248311">
    <property type="component" value="Unassembled WGS sequence"/>
</dbReference>
<keyword evidence="3" id="KW-0067">ATP-binding</keyword>
<keyword evidence="6" id="KW-1185">Reference proteome</keyword>
<evidence type="ECO:0000313" key="5">
    <source>
        <dbReference type="EMBL" id="PYE84545.1"/>
    </source>
</evidence>
<feature type="domain" description="ABC transporter" evidence="4">
    <location>
        <begin position="273"/>
        <end position="478"/>
    </location>
</feature>
<evidence type="ECO:0000256" key="1">
    <source>
        <dbReference type="ARBA" id="ARBA00022737"/>
    </source>
</evidence>
<dbReference type="PANTHER" id="PTHR19211">
    <property type="entry name" value="ATP-BINDING TRANSPORT PROTEIN-RELATED"/>
    <property type="match status" value="1"/>
</dbReference>
<dbReference type="InterPro" id="IPR003439">
    <property type="entry name" value="ABC_transporter-like_ATP-bd"/>
</dbReference>
<keyword evidence="1" id="KW-0677">Repeat</keyword>